<accession>A0ABT1L6V4</accession>
<evidence type="ECO:0000256" key="1">
    <source>
        <dbReference type="SAM" id="Phobius"/>
    </source>
</evidence>
<reference evidence="2 3" key="1">
    <citation type="submission" date="2022-07" db="EMBL/GenBank/DDBJ databases">
        <authorList>
            <person name="Li W.-J."/>
            <person name="Deng Q.-Q."/>
        </authorList>
    </citation>
    <scope>NUCLEOTIDE SEQUENCE [LARGE SCALE GENOMIC DNA]</scope>
    <source>
        <strain evidence="2 3">SYSU M60028</strain>
    </source>
</reference>
<keyword evidence="3" id="KW-1185">Reference proteome</keyword>
<dbReference type="Proteomes" id="UP001205890">
    <property type="component" value="Unassembled WGS sequence"/>
</dbReference>
<keyword evidence="1" id="KW-0812">Transmembrane</keyword>
<sequence>MNHSNDYPNQTGPAYGHGYGGGRGWRWKPLDIALLVVAFIVFWPLGLVVLAWKIWNDRQPNPQDLEQVLRVGFERLQAGFDSMMASFGAGAAAPAGAPPVTGNEAFDAHIREDWARLEADRRRIEEEVEAFRAFLARERSGGRETYERFRASREGRA</sequence>
<evidence type="ECO:0000313" key="2">
    <source>
        <dbReference type="EMBL" id="MCP8937165.1"/>
    </source>
</evidence>
<evidence type="ECO:0000313" key="3">
    <source>
        <dbReference type="Proteomes" id="UP001205890"/>
    </source>
</evidence>
<organism evidence="2 3">
    <name type="scientific">Alsobacter ponti</name>
    <dbReference type="NCBI Taxonomy" id="2962936"/>
    <lineage>
        <taxon>Bacteria</taxon>
        <taxon>Pseudomonadati</taxon>
        <taxon>Pseudomonadota</taxon>
        <taxon>Alphaproteobacteria</taxon>
        <taxon>Hyphomicrobiales</taxon>
        <taxon>Alsobacteraceae</taxon>
        <taxon>Alsobacter</taxon>
    </lineage>
</organism>
<gene>
    <name evidence="2" type="ORF">NK718_01420</name>
</gene>
<protein>
    <submittedName>
        <fullName evidence="2">DUF2852 domain-containing protein</fullName>
    </submittedName>
</protein>
<keyword evidence="1" id="KW-1133">Transmembrane helix</keyword>
<comment type="caution">
    <text evidence="2">The sequence shown here is derived from an EMBL/GenBank/DDBJ whole genome shotgun (WGS) entry which is preliminary data.</text>
</comment>
<dbReference type="Pfam" id="PF11014">
    <property type="entry name" value="DUF2852"/>
    <property type="match status" value="1"/>
</dbReference>
<dbReference type="RefSeq" id="WP_254737837.1">
    <property type="nucleotide sequence ID" value="NZ_JANCLU010000001.1"/>
</dbReference>
<name>A0ABT1L6V4_9HYPH</name>
<proteinExistence type="predicted"/>
<dbReference type="InterPro" id="IPR021273">
    <property type="entry name" value="DUF2852"/>
</dbReference>
<feature type="transmembrane region" description="Helical" evidence="1">
    <location>
        <begin position="32"/>
        <end position="52"/>
    </location>
</feature>
<dbReference type="EMBL" id="JANCLU010000001">
    <property type="protein sequence ID" value="MCP8937165.1"/>
    <property type="molecule type" value="Genomic_DNA"/>
</dbReference>
<keyword evidence="1" id="KW-0472">Membrane</keyword>